<evidence type="ECO:0000313" key="2">
    <source>
        <dbReference type="Proteomes" id="UP000257109"/>
    </source>
</evidence>
<dbReference type="Proteomes" id="UP000257109">
    <property type="component" value="Unassembled WGS sequence"/>
</dbReference>
<evidence type="ECO:0000313" key="1">
    <source>
        <dbReference type="EMBL" id="RDX77524.1"/>
    </source>
</evidence>
<organism evidence="1 2">
    <name type="scientific">Mucuna pruriens</name>
    <name type="common">Velvet bean</name>
    <name type="synonym">Dolichos pruriens</name>
    <dbReference type="NCBI Taxonomy" id="157652"/>
    <lineage>
        <taxon>Eukaryota</taxon>
        <taxon>Viridiplantae</taxon>
        <taxon>Streptophyta</taxon>
        <taxon>Embryophyta</taxon>
        <taxon>Tracheophyta</taxon>
        <taxon>Spermatophyta</taxon>
        <taxon>Magnoliopsida</taxon>
        <taxon>eudicotyledons</taxon>
        <taxon>Gunneridae</taxon>
        <taxon>Pentapetalae</taxon>
        <taxon>rosids</taxon>
        <taxon>fabids</taxon>
        <taxon>Fabales</taxon>
        <taxon>Fabaceae</taxon>
        <taxon>Papilionoideae</taxon>
        <taxon>50 kb inversion clade</taxon>
        <taxon>NPAAA clade</taxon>
        <taxon>indigoferoid/millettioid clade</taxon>
        <taxon>Phaseoleae</taxon>
        <taxon>Mucuna</taxon>
    </lineage>
</organism>
<keyword evidence="2" id="KW-1185">Reference proteome</keyword>
<reference evidence="1" key="1">
    <citation type="submission" date="2018-05" db="EMBL/GenBank/DDBJ databases">
        <title>Draft genome of Mucuna pruriens seed.</title>
        <authorList>
            <person name="Nnadi N.E."/>
            <person name="Vos R."/>
            <person name="Hasami M.H."/>
            <person name="Devisetty U.K."/>
            <person name="Aguiy J.C."/>
        </authorList>
    </citation>
    <scope>NUCLEOTIDE SEQUENCE [LARGE SCALE GENOMIC DNA]</scope>
    <source>
        <strain evidence="1">JCA_2017</strain>
    </source>
</reference>
<dbReference type="EMBL" id="QJKJ01009148">
    <property type="protein sequence ID" value="RDX77524.1"/>
    <property type="molecule type" value="Genomic_DNA"/>
</dbReference>
<accession>A0A371FGR7</accession>
<proteinExistence type="predicted"/>
<dbReference type="AlphaFoldDB" id="A0A371FGR7"/>
<comment type="caution">
    <text evidence="1">The sequence shown here is derived from an EMBL/GenBank/DDBJ whole genome shotgun (WGS) entry which is preliminary data.</text>
</comment>
<name>A0A371FGR7_MUCPR</name>
<feature type="non-terminal residue" evidence="1">
    <location>
        <position position="1"/>
    </location>
</feature>
<gene>
    <name evidence="1" type="ORF">CR513_42339</name>
</gene>
<dbReference type="OrthoDB" id="1749627at2759"/>
<protein>
    <recommendedName>
        <fullName evidence="3">Retrotransposon gag domain-containing protein</fullName>
    </recommendedName>
</protein>
<evidence type="ECO:0008006" key="3">
    <source>
        <dbReference type="Google" id="ProtNLM"/>
    </source>
</evidence>
<sequence>MEAPLLKGWRGLYLEKYDDTSDLNEHLANYVTQGDGKPLRFFMARFLDVCMKICNFNPKVALHCLLMALKLGLFSNNLHKDSPRNMDDLRTRVTNYI</sequence>